<comment type="subcellular location">
    <subcellularLocation>
        <location evidence="1">Membrane</location>
        <topology evidence="1">Multi-pass membrane protein</topology>
    </subcellularLocation>
</comment>
<evidence type="ECO:0000256" key="6">
    <source>
        <dbReference type="SAM" id="Phobius"/>
    </source>
</evidence>
<proteinExistence type="inferred from homology"/>
<sequence>MLLSHLQSSHPWILPPRIPRLNQTPSSPKRSSLLHLHYLKSFPCRFWWIKSPASGACKFELCNTGGNCKAINQSTWYKFDSAVYTDIPDNSHPKFLSLKPNSSSEDCQAKLTIGSIAMCCLLTHLNSANTLIKIVKDLLPSLAGTLGTTNSPFACVSNSLNKPTPLQLDVSLPSFQDIKWSLSRLLYLFNMQLERNVATSFVVLLMACFSFVFIGGFLFFKFRGSQSLEDCFWEAWACLCSSSTHLRQRTRVERVIGFVLAIWGILFYSRLLSTMTEQFRHNMQRLREGAQMQVLETDHIIICGVNSHLAFILKQLNKYHEFAVRLGTATARRQKILLMSDLPRKQMDKLADNIAKDLSHIDVLTKSCSLSLTKSFARAAADKARSIIILPTKGDGYEIDTNAFLSVLALQPIARMDSVPTIVEVSNTNTCELLKSISGVKVEPVENVASKLFVQCSRQKGLIKIYRHLLNYQKNVFNLCSFPALAGIKYRQLRRRFQEVVVCGLYRNGKIFFHPNDDEVVQQADKILFIGPVHGKRSPQIAYSSVFKEGASFFQNLEVPEDNSDNLNSAIELRKTRLENIVKRSNRSGSKASDWSLGPKERILLLGWRPDVVEMIDEYDNYLGPGSVVEILSDVPLDERKRTSSVANQRKLKNIQIGNPMNFDALQETILDIQNSFNKEDISFSIVVISDREWLLGDPSRADKQSAFSLLLAENICNKLGVKVQNLVAEIVDSKLGKQISRIKPSLTYIAAEEVMSLVTAQVAENSELNEVWKDILNAEGDEIYVKDIYLYMKEGENPSFEELSERAYLRREVAIGYVKDSRKVINPNVKSEPLSLSLTDALIVISELEGEQPIVLKT</sequence>
<dbReference type="SUPFAM" id="SSF81324">
    <property type="entry name" value="Voltage-gated potassium channels"/>
    <property type="match status" value="1"/>
</dbReference>
<keyword evidence="5 6" id="KW-0472">Membrane</keyword>
<name>A0AAD6MNJ8_9ROSI</name>
<dbReference type="Pfam" id="PF06241">
    <property type="entry name" value="Castor_Poll_mid"/>
    <property type="match status" value="1"/>
</dbReference>
<dbReference type="EMBL" id="JAQIZT010000008">
    <property type="protein sequence ID" value="KAJ6988572.1"/>
    <property type="molecule type" value="Genomic_DNA"/>
</dbReference>
<feature type="transmembrane region" description="Helical" evidence="6">
    <location>
        <begin position="197"/>
        <end position="220"/>
    </location>
</feature>
<organism evidence="8 9">
    <name type="scientific">Populus alba x Populus x berolinensis</name>
    <dbReference type="NCBI Taxonomy" id="444605"/>
    <lineage>
        <taxon>Eukaryota</taxon>
        <taxon>Viridiplantae</taxon>
        <taxon>Streptophyta</taxon>
        <taxon>Embryophyta</taxon>
        <taxon>Tracheophyta</taxon>
        <taxon>Spermatophyta</taxon>
        <taxon>Magnoliopsida</taxon>
        <taxon>eudicotyledons</taxon>
        <taxon>Gunneridae</taxon>
        <taxon>Pentapetalae</taxon>
        <taxon>rosids</taxon>
        <taxon>fabids</taxon>
        <taxon>Malpighiales</taxon>
        <taxon>Salicaceae</taxon>
        <taxon>Saliceae</taxon>
        <taxon>Populus</taxon>
    </lineage>
</organism>
<evidence type="ECO:0000259" key="7">
    <source>
        <dbReference type="PROSITE" id="PS51201"/>
    </source>
</evidence>
<dbReference type="PANTHER" id="PTHR31563:SF13">
    <property type="entry name" value="ION CHANNEL POLLUX-LIKE 1-RELATED"/>
    <property type="match status" value="1"/>
</dbReference>
<dbReference type="SUPFAM" id="SSF116726">
    <property type="entry name" value="TrkA C-terminal domain-like"/>
    <property type="match status" value="1"/>
</dbReference>
<dbReference type="InterPro" id="IPR036721">
    <property type="entry name" value="RCK_C_sf"/>
</dbReference>
<evidence type="ECO:0000256" key="1">
    <source>
        <dbReference type="ARBA" id="ARBA00004141"/>
    </source>
</evidence>
<comment type="similarity">
    <text evidence="2">Belongs to the castor/pollux (TC 1.A.1.23) family.</text>
</comment>
<keyword evidence="3 6" id="KW-0812">Transmembrane</keyword>
<evidence type="ECO:0000256" key="3">
    <source>
        <dbReference type="ARBA" id="ARBA00022692"/>
    </source>
</evidence>
<dbReference type="InterPro" id="IPR044849">
    <property type="entry name" value="CASTOR/POLLUX/SYM8-like"/>
</dbReference>
<dbReference type="GO" id="GO:0006813">
    <property type="term" value="P:potassium ion transport"/>
    <property type="evidence" value="ECO:0007669"/>
    <property type="project" value="InterPro"/>
</dbReference>
<evidence type="ECO:0000313" key="8">
    <source>
        <dbReference type="EMBL" id="KAJ6988572.1"/>
    </source>
</evidence>
<evidence type="ECO:0000256" key="2">
    <source>
        <dbReference type="ARBA" id="ARBA00008577"/>
    </source>
</evidence>
<keyword evidence="9" id="KW-1185">Reference proteome</keyword>
<evidence type="ECO:0000313" key="9">
    <source>
        <dbReference type="Proteomes" id="UP001164929"/>
    </source>
</evidence>
<dbReference type="Gene3D" id="3.40.50.720">
    <property type="entry name" value="NAD(P)-binding Rossmann-like Domain"/>
    <property type="match status" value="1"/>
</dbReference>
<dbReference type="AlphaFoldDB" id="A0AAD6MNJ8"/>
<dbReference type="Proteomes" id="UP001164929">
    <property type="component" value="Chromosome 8"/>
</dbReference>
<comment type="caution">
    <text evidence="8">The sequence shown here is derived from an EMBL/GenBank/DDBJ whole genome shotgun (WGS) entry which is preliminary data.</text>
</comment>
<dbReference type="PROSITE" id="PS51201">
    <property type="entry name" value="RCK_N"/>
    <property type="match status" value="1"/>
</dbReference>
<feature type="domain" description="RCK N-terminal" evidence="7">
    <location>
        <begin position="297"/>
        <end position="446"/>
    </location>
</feature>
<evidence type="ECO:0000256" key="5">
    <source>
        <dbReference type="ARBA" id="ARBA00023136"/>
    </source>
</evidence>
<dbReference type="GO" id="GO:0016020">
    <property type="term" value="C:membrane"/>
    <property type="evidence" value="ECO:0007669"/>
    <property type="project" value="UniProtKB-SubCell"/>
</dbReference>
<gene>
    <name evidence="8" type="ORF">NC653_021477</name>
</gene>
<feature type="transmembrane region" description="Helical" evidence="6">
    <location>
        <begin position="255"/>
        <end position="273"/>
    </location>
</feature>
<accession>A0AAD6MNJ8</accession>
<reference evidence="8" key="1">
    <citation type="journal article" date="2023" name="Mol. Ecol. Resour.">
        <title>Chromosome-level genome assembly of a triploid poplar Populus alba 'Berolinensis'.</title>
        <authorList>
            <person name="Chen S."/>
            <person name="Yu Y."/>
            <person name="Wang X."/>
            <person name="Wang S."/>
            <person name="Zhang T."/>
            <person name="Zhou Y."/>
            <person name="He R."/>
            <person name="Meng N."/>
            <person name="Wang Y."/>
            <person name="Liu W."/>
            <person name="Liu Z."/>
            <person name="Liu J."/>
            <person name="Guo Q."/>
            <person name="Huang H."/>
            <person name="Sederoff R.R."/>
            <person name="Wang G."/>
            <person name="Qu G."/>
            <person name="Chen S."/>
        </authorList>
    </citation>
    <scope>NUCLEOTIDE SEQUENCE</scope>
    <source>
        <strain evidence="8">SC-2020</strain>
    </source>
</reference>
<keyword evidence="4 6" id="KW-1133">Transmembrane helix</keyword>
<protein>
    <submittedName>
        <fullName evidence="8">Ion channel POLLUX-like 2 isoform X1</fullName>
    </submittedName>
</protein>
<dbReference type="InterPro" id="IPR003148">
    <property type="entry name" value="RCK_N"/>
</dbReference>
<dbReference type="InterPro" id="IPR010420">
    <property type="entry name" value="CASTOR/POLLUX/SYM8_dom"/>
</dbReference>
<evidence type="ECO:0000256" key="4">
    <source>
        <dbReference type="ARBA" id="ARBA00022989"/>
    </source>
</evidence>
<dbReference type="PANTHER" id="PTHR31563">
    <property type="entry name" value="ION CHANNEL POLLUX-RELATED"/>
    <property type="match status" value="1"/>
</dbReference>